<keyword evidence="5" id="KW-1185">Reference proteome</keyword>
<evidence type="ECO:0000313" key="4">
    <source>
        <dbReference type="EMBL" id="KAJ9641674.1"/>
    </source>
</evidence>
<accession>A0AA38YAL3</accession>
<evidence type="ECO:0000256" key="1">
    <source>
        <dbReference type="ARBA" id="ARBA00023242"/>
    </source>
</evidence>
<dbReference type="PANTHER" id="PTHR47425">
    <property type="entry name" value="FARB-RELATED"/>
    <property type="match status" value="1"/>
</dbReference>
<protein>
    <recommendedName>
        <fullName evidence="3">Xylanolytic transcriptional activator regulatory domain-containing protein</fullName>
    </recommendedName>
</protein>
<dbReference type="GO" id="GO:0006351">
    <property type="term" value="P:DNA-templated transcription"/>
    <property type="evidence" value="ECO:0007669"/>
    <property type="project" value="InterPro"/>
</dbReference>
<dbReference type="Pfam" id="PF04082">
    <property type="entry name" value="Fungal_trans"/>
    <property type="match status" value="1"/>
</dbReference>
<organism evidence="4 5">
    <name type="scientific">Knufia peltigerae</name>
    <dbReference type="NCBI Taxonomy" id="1002370"/>
    <lineage>
        <taxon>Eukaryota</taxon>
        <taxon>Fungi</taxon>
        <taxon>Dikarya</taxon>
        <taxon>Ascomycota</taxon>
        <taxon>Pezizomycotina</taxon>
        <taxon>Eurotiomycetes</taxon>
        <taxon>Chaetothyriomycetidae</taxon>
        <taxon>Chaetothyriales</taxon>
        <taxon>Trichomeriaceae</taxon>
        <taxon>Knufia</taxon>
    </lineage>
</organism>
<dbReference type="EMBL" id="JAPDRN010000011">
    <property type="protein sequence ID" value="KAJ9641674.1"/>
    <property type="molecule type" value="Genomic_DNA"/>
</dbReference>
<dbReference type="Proteomes" id="UP001172681">
    <property type="component" value="Unassembled WGS sequence"/>
</dbReference>
<feature type="compositionally biased region" description="Polar residues" evidence="2">
    <location>
        <begin position="456"/>
        <end position="471"/>
    </location>
</feature>
<dbReference type="CDD" id="cd12148">
    <property type="entry name" value="fungal_TF_MHR"/>
    <property type="match status" value="1"/>
</dbReference>
<gene>
    <name evidence="4" type="ORF">H2204_002736</name>
</gene>
<evidence type="ECO:0000259" key="3">
    <source>
        <dbReference type="SMART" id="SM00906"/>
    </source>
</evidence>
<dbReference type="GO" id="GO:0003677">
    <property type="term" value="F:DNA binding"/>
    <property type="evidence" value="ECO:0007669"/>
    <property type="project" value="InterPro"/>
</dbReference>
<dbReference type="SMART" id="SM00906">
    <property type="entry name" value="Fungal_trans"/>
    <property type="match status" value="1"/>
</dbReference>
<dbReference type="InterPro" id="IPR052761">
    <property type="entry name" value="Fungal_Detox/Toxin_TFs"/>
</dbReference>
<reference evidence="4" key="1">
    <citation type="submission" date="2022-10" db="EMBL/GenBank/DDBJ databases">
        <title>Culturing micro-colonial fungi from biological soil crusts in the Mojave desert and describing Neophaeococcomyces mojavensis, and introducing the new genera and species Taxawa tesnikishii.</title>
        <authorList>
            <person name="Kurbessoian T."/>
            <person name="Stajich J.E."/>
        </authorList>
    </citation>
    <scope>NUCLEOTIDE SEQUENCE</scope>
    <source>
        <strain evidence="4">TK_35</strain>
    </source>
</reference>
<feature type="region of interest" description="Disordered" evidence="2">
    <location>
        <begin position="456"/>
        <end position="492"/>
    </location>
</feature>
<dbReference type="PANTHER" id="PTHR47425:SF2">
    <property type="entry name" value="FARB-RELATED"/>
    <property type="match status" value="1"/>
</dbReference>
<name>A0AA38YAL3_9EURO</name>
<proteinExistence type="predicted"/>
<feature type="domain" description="Xylanolytic transcriptional activator regulatory" evidence="3">
    <location>
        <begin position="152"/>
        <end position="228"/>
    </location>
</feature>
<keyword evidence="1" id="KW-0539">Nucleus</keyword>
<evidence type="ECO:0000256" key="2">
    <source>
        <dbReference type="SAM" id="MobiDB-lite"/>
    </source>
</evidence>
<sequence length="559" mass="63327">MRLPFSYYSNVSASNLQNLNNETVMFLDSSGCLHLPQKEVLDMFVNHYFLYMHHTIPIVDEADFGAAYWNRVSSRPDVSLLLLKALMCATCNFLPIDAIRQCGYDSYGQAREALYREAKLLYDFQIERDPFIVCQAALLLSFHATKQDQLSNSTWLAVATQRAISLNAHRYSSSKSKLSEKEREALKRLWWCCILRDRVISMGARRPMQISTLQFDFSQDRITMDDLEPEVAISKVFDTDSKIILCNLVTVQCDLATSLSGLSSLFYSGSGRSSELSNQEDNSTNVLEVLETAKAPLDNWARASLPRLESLAKSDRQPISLYATSLLLHYQLSTVDIPFMLMSLNKRLRNSSSLGKGNALRCFATILRIRDVRFDMGHIKLYMMKAMREFKLRGSKSCVPSMLGPSNWRSADKSLFVDSISNLTSGDDDIRPSDLCSLVSAHDQFLSTGKQDQALSSVTSTQKQTPSNSQAAVGPISRENTSDNSQQPQQPQAILQDPLRETERYNTSADYDIDQLLNFPEVDDWWYMLQDLGQLDFSSENFPSMLPSDEVYLFSEQDY</sequence>
<dbReference type="GO" id="GO:0008270">
    <property type="term" value="F:zinc ion binding"/>
    <property type="evidence" value="ECO:0007669"/>
    <property type="project" value="InterPro"/>
</dbReference>
<comment type="caution">
    <text evidence="4">The sequence shown here is derived from an EMBL/GenBank/DDBJ whole genome shotgun (WGS) entry which is preliminary data.</text>
</comment>
<evidence type="ECO:0000313" key="5">
    <source>
        <dbReference type="Proteomes" id="UP001172681"/>
    </source>
</evidence>
<dbReference type="InterPro" id="IPR007219">
    <property type="entry name" value="XnlR_reg_dom"/>
</dbReference>
<dbReference type="AlphaFoldDB" id="A0AA38YAL3"/>